<reference evidence="3" key="1">
    <citation type="submission" date="2022-11" db="UniProtKB">
        <authorList>
            <consortium name="WormBaseParasite"/>
        </authorList>
    </citation>
    <scope>IDENTIFICATION</scope>
</reference>
<dbReference type="Pfam" id="PF09431">
    <property type="entry name" value="SPIN90_LRD"/>
    <property type="match status" value="1"/>
</dbReference>
<accession>A0A914UT40</accession>
<dbReference type="GO" id="GO:0071933">
    <property type="term" value="F:Arp2/3 complex binding"/>
    <property type="evidence" value="ECO:0007669"/>
    <property type="project" value="TreeGrafter"/>
</dbReference>
<dbReference type="AlphaFoldDB" id="A0A914UT40"/>
<name>A0A914UT40_9BILA</name>
<evidence type="ECO:0000259" key="1">
    <source>
        <dbReference type="Pfam" id="PF09431"/>
    </source>
</evidence>
<dbReference type="PANTHER" id="PTHR13357:SF1">
    <property type="entry name" value="NCK-INTERACTING PROTEIN WITH SH3 DOMAIN"/>
    <property type="match status" value="1"/>
</dbReference>
<dbReference type="InterPro" id="IPR030125">
    <property type="entry name" value="SPIN90/Ldb17"/>
</dbReference>
<keyword evidence="2" id="KW-1185">Reference proteome</keyword>
<dbReference type="WBParaSite" id="PSAMB.scaffold1238size33945.g11883.t1">
    <property type="protein sequence ID" value="PSAMB.scaffold1238size33945.g11883.t1"/>
    <property type="gene ID" value="PSAMB.scaffold1238size33945.g11883"/>
</dbReference>
<protein>
    <submittedName>
        <fullName evidence="3">SPIN90/Ldb17 leucine-rich domain-containing protein</fullName>
    </submittedName>
</protein>
<dbReference type="InterPro" id="IPR018556">
    <property type="entry name" value="SPIN90/Ldb17_LRD"/>
</dbReference>
<dbReference type="Proteomes" id="UP000887566">
    <property type="component" value="Unplaced"/>
</dbReference>
<organism evidence="2 3">
    <name type="scientific">Plectus sambesii</name>
    <dbReference type="NCBI Taxonomy" id="2011161"/>
    <lineage>
        <taxon>Eukaryota</taxon>
        <taxon>Metazoa</taxon>
        <taxon>Ecdysozoa</taxon>
        <taxon>Nematoda</taxon>
        <taxon>Chromadorea</taxon>
        <taxon>Plectida</taxon>
        <taxon>Plectina</taxon>
        <taxon>Plectoidea</taxon>
        <taxon>Plectidae</taxon>
        <taxon>Plectus</taxon>
    </lineage>
</organism>
<dbReference type="PANTHER" id="PTHR13357">
    <property type="entry name" value="SH3 ADAPTER PROTEIN SPIN90 NCK INTERACTING PROTEIN WITH SH3 DOMAIN"/>
    <property type="match status" value="1"/>
</dbReference>
<sequence>MEYKTEVDPRRVAQDLVELLRLETDIAYSKCRSSVISLVAMLKDDLNIAQLQPVFDYLNQEDLLDVDGCVDAQRLSSCLKAINGFKEDSQQRSWSLYEDEQTIVDRLNELSSLVRFSDSRVPIHVFADNDYRSSFDLVEFYQMETRLTVKLALVDALLVLCRIDRKFVDIQLQTGLAVYVVGDIAANESELGSKCVQLLTLLFCTGHAPPIGHYDALNDGFVQRILEAINDASTSEKFAELCMNFLLSFNLHFIENNESLVIKALLQSNVTSAFIQRFLLLANREEDPVWPFAGEPPYASSVLKMLRDLLATAQLGDRLFYSNDVSVLVNILLRELADCSPGKRRITVLQAVREMTCNTSLAAGRVDDFSEVVGSIRDSEDSLDEEKSLAAEIVDKLASK</sequence>
<evidence type="ECO:0000313" key="2">
    <source>
        <dbReference type="Proteomes" id="UP000887566"/>
    </source>
</evidence>
<dbReference type="GO" id="GO:0006897">
    <property type="term" value="P:endocytosis"/>
    <property type="evidence" value="ECO:0007669"/>
    <property type="project" value="TreeGrafter"/>
</dbReference>
<feature type="domain" description="SPIN90/Ldb17 leucine-rich" evidence="1">
    <location>
        <begin position="236"/>
        <end position="362"/>
    </location>
</feature>
<evidence type="ECO:0000313" key="3">
    <source>
        <dbReference type="WBParaSite" id="PSAMB.scaffold1238size33945.g11883.t1"/>
    </source>
</evidence>
<proteinExistence type="predicted"/>